<sequence>MTVMPTPRAAESAQPFSVPSAETRTTAAPVRVMRVTGEADPNILARIVQPMVKLDLMPRYFQVLSEDGGEMLAEIAFAGVDENQVKRLQSTLQAVIGVTAVELR</sequence>
<feature type="region of interest" description="Disordered" evidence="1">
    <location>
        <begin position="1"/>
        <end position="25"/>
    </location>
</feature>
<evidence type="ECO:0000313" key="3">
    <source>
        <dbReference type="Proteomes" id="UP000266273"/>
    </source>
</evidence>
<feature type="compositionally biased region" description="Polar residues" evidence="1">
    <location>
        <begin position="14"/>
        <end position="25"/>
    </location>
</feature>
<accession>A0A397PDV6</accession>
<organism evidence="2 3">
    <name type="scientific">Dichotomicrobium thermohalophilum</name>
    <dbReference type="NCBI Taxonomy" id="933063"/>
    <lineage>
        <taxon>Bacteria</taxon>
        <taxon>Pseudomonadati</taxon>
        <taxon>Pseudomonadota</taxon>
        <taxon>Alphaproteobacteria</taxon>
        <taxon>Hyphomicrobiales</taxon>
        <taxon>Hyphomicrobiaceae</taxon>
        <taxon>Dichotomicrobium</taxon>
    </lineage>
</organism>
<dbReference type="RefSeq" id="WP_119062651.1">
    <property type="nucleotide sequence ID" value="NZ_QXDF01000006.1"/>
</dbReference>
<evidence type="ECO:0000256" key="1">
    <source>
        <dbReference type="SAM" id="MobiDB-lite"/>
    </source>
</evidence>
<dbReference type="EMBL" id="QXDF01000006">
    <property type="protein sequence ID" value="RIA45405.1"/>
    <property type="molecule type" value="Genomic_DNA"/>
</dbReference>
<evidence type="ECO:0008006" key="4">
    <source>
        <dbReference type="Google" id="ProtNLM"/>
    </source>
</evidence>
<protein>
    <recommendedName>
        <fullName evidence="4">NIL domain-containing protein</fullName>
    </recommendedName>
</protein>
<gene>
    <name evidence="2" type="ORF">BXY53_2826</name>
</gene>
<dbReference type="Proteomes" id="UP000266273">
    <property type="component" value="Unassembled WGS sequence"/>
</dbReference>
<comment type="caution">
    <text evidence="2">The sequence shown here is derived from an EMBL/GenBank/DDBJ whole genome shotgun (WGS) entry which is preliminary data.</text>
</comment>
<dbReference type="AlphaFoldDB" id="A0A397PDV6"/>
<evidence type="ECO:0000313" key="2">
    <source>
        <dbReference type="EMBL" id="RIA45405.1"/>
    </source>
</evidence>
<keyword evidence="3" id="KW-1185">Reference proteome</keyword>
<proteinExistence type="predicted"/>
<name>A0A397PDV6_9HYPH</name>
<reference evidence="2 3" key="1">
    <citation type="submission" date="2018-08" db="EMBL/GenBank/DDBJ databases">
        <title>Genomic Encyclopedia of Archaeal and Bacterial Type Strains, Phase II (KMG-II): from individual species to whole genera.</title>
        <authorList>
            <person name="Goeker M."/>
        </authorList>
    </citation>
    <scope>NUCLEOTIDE SEQUENCE [LARGE SCALE GENOMIC DNA]</scope>
    <source>
        <strain evidence="2 3">DSM 5002</strain>
    </source>
</reference>